<dbReference type="EMBL" id="CP020472">
    <property type="protein sequence ID" value="ARD22449.1"/>
    <property type="molecule type" value="Genomic_DNA"/>
</dbReference>
<protein>
    <submittedName>
        <fullName evidence="2">Uncharacterized protein</fullName>
    </submittedName>
</protein>
<name>A0ABN4YHC3_9GAMM</name>
<accession>A0ABN4YHC3</accession>
<evidence type="ECO:0000256" key="1">
    <source>
        <dbReference type="SAM" id="Phobius"/>
    </source>
</evidence>
<sequence>MKPNRLSEQWNAGEVLMLFYGNATIMASLMLCVASFMTATHLAPDHDSLGTCQLEVSYGTQGAGLKFPYKLQEDCL</sequence>
<dbReference type="RefSeq" id="WP_055024599.1">
    <property type="nucleotide sequence ID" value="NZ_CP020472.1"/>
</dbReference>
<organism evidence="2 3">
    <name type="scientific">Shewanella japonica</name>
    <dbReference type="NCBI Taxonomy" id="93973"/>
    <lineage>
        <taxon>Bacteria</taxon>
        <taxon>Pseudomonadati</taxon>
        <taxon>Pseudomonadota</taxon>
        <taxon>Gammaproteobacteria</taxon>
        <taxon>Alteromonadales</taxon>
        <taxon>Shewanellaceae</taxon>
        <taxon>Shewanella</taxon>
    </lineage>
</organism>
<gene>
    <name evidence="2" type="ORF">SJ2017_2151</name>
</gene>
<dbReference type="Proteomes" id="UP000191820">
    <property type="component" value="Chromosome"/>
</dbReference>
<keyword evidence="1" id="KW-1133">Transmembrane helix</keyword>
<keyword evidence="1" id="KW-0812">Transmembrane</keyword>
<feature type="transmembrane region" description="Helical" evidence="1">
    <location>
        <begin position="20"/>
        <end position="39"/>
    </location>
</feature>
<evidence type="ECO:0000313" key="2">
    <source>
        <dbReference type="EMBL" id="ARD22449.1"/>
    </source>
</evidence>
<proteinExistence type="predicted"/>
<keyword evidence="3" id="KW-1185">Reference proteome</keyword>
<evidence type="ECO:0000313" key="3">
    <source>
        <dbReference type="Proteomes" id="UP000191820"/>
    </source>
</evidence>
<reference evidence="2 3" key="1">
    <citation type="submission" date="2017-03" db="EMBL/GenBank/DDBJ databases">
        <title>Genome sequencing of Shewanella japonica KCTC 22435.</title>
        <authorList>
            <person name="Kim K.M."/>
        </authorList>
    </citation>
    <scope>NUCLEOTIDE SEQUENCE [LARGE SCALE GENOMIC DNA]</scope>
    <source>
        <strain evidence="2 3">KCTC 22435</strain>
    </source>
</reference>
<keyword evidence="1" id="KW-0472">Membrane</keyword>